<gene>
    <name evidence="1" type="ORF">LOK49_LG05G01592</name>
</gene>
<accession>A0ACC0HPJ1</accession>
<evidence type="ECO:0000313" key="1">
    <source>
        <dbReference type="EMBL" id="KAI8014385.1"/>
    </source>
</evidence>
<proteinExistence type="predicted"/>
<sequence length="976" mass="108310">MDEFGMLARDFGFKPQGKSAPMASSKANFSAVGSDGIDRHDRTSSSSSPFVDDHNRDGLLFNDVFGGPPKHTNTNNSKSASSLSDFDYDSIFKSSSTSSAKNDSKNRASSPVYDKPVYDEDIFDGLPGLKSKSTSSSMRYDDDVFTSVSSPPNQNQNQNQKQKQSSPFDDLLGNFGRTEKSEPKNNKSSRGLDDLLPGFGSTTPSKSNRPLSESNQAQKATGNSTTPTSDVMEDPFVVLESTSTHTVPSPGLFTNPLDEISKLGNSGNTKVSGSSVSGGVFDDIDPFDGFGKSVPAFSSEMNNRVKDGSPSRTGSSMGRTQTSASSEPIGRSSFRDTESQSQKMSADIFQESHQTVFDMPSVSTDSHKSVGQSDSSSYVNAKSRETNFQVDVSPESEEYMESSDDVWLTVSEIPLSTQPTSAPPPSRSPPPIPARASKSEAGFFTSNARKKSNEFSYSSSSTQYSQSPKLTRPPVKETVVSQIDDLDDFAMGRTRNNVDEYADIHSVEDFNTNSSAAAASAAAIKEAMDRAEAKFRHAKEVREREYAKTARSKEAVQLEKDEQAMQDDQDREYKENEERLDHERQQREEEERERRRLQRERERAREIEREREKARQAVERATREARERAATDARDRAVADARLKSERAAVERAQAEARERAGRAAVQRVQAEVRERAAAEARERAEKAAMDARERANEAREKAAAARTESEARRRAERAAVDRAAAEARERAAAEARERAAAARMNQQKNDNDLESFFNMGSRPSSAPRPRENSSDPALNPQFKGGSEGPRRTSSVSTSSNMRKTSSATNIVDDLSSIFGAAQSSGEFPEFEGETEERRRARLERHQRTQERAAKALAEKNQRDLQTQRDQEERHRIAESLDVEIKRWSAGKEGNIRALLSTMQYVLWPECGWQPVSLTDLITGASVKKVYRKATLCIHPDKVQQKGATLQQKYVAEKVFDLLKEAWNKFNSEELF</sequence>
<evidence type="ECO:0000313" key="2">
    <source>
        <dbReference type="Proteomes" id="UP001060215"/>
    </source>
</evidence>
<comment type="caution">
    <text evidence="1">The sequence shown here is derived from an EMBL/GenBank/DDBJ whole genome shotgun (WGS) entry which is preliminary data.</text>
</comment>
<name>A0ACC0HPJ1_9ERIC</name>
<organism evidence="1 2">
    <name type="scientific">Camellia lanceoleosa</name>
    <dbReference type="NCBI Taxonomy" id="1840588"/>
    <lineage>
        <taxon>Eukaryota</taxon>
        <taxon>Viridiplantae</taxon>
        <taxon>Streptophyta</taxon>
        <taxon>Embryophyta</taxon>
        <taxon>Tracheophyta</taxon>
        <taxon>Spermatophyta</taxon>
        <taxon>Magnoliopsida</taxon>
        <taxon>eudicotyledons</taxon>
        <taxon>Gunneridae</taxon>
        <taxon>Pentapetalae</taxon>
        <taxon>asterids</taxon>
        <taxon>Ericales</taxon>
        <taxon>Theaceae</taxon>
        <taxon>Camellia</taxon>
    </lineage>
</organism>
<dbReference type="Proteomes" id="UP001060215">
    <property type="component" value="Chromosome 4"/>
</dbReference>
<keyword evidence="2" id="KW-1185">Reference proteome</keyword>
<reference evidence="1 2" key="1">
    <citation type="journal article" date="2022" name="Plant J.">
        <title>Chromosome-level genome of Camellia lanceoleosa provides a valuable resource for understanding genome evolution and self-incompatibility.</title>
        <authorList>
            <person name="Gong W."/>
            <person name="Xiao S."/>
            <person name="Wang L."/>
            <person name="Liao Z."/>
            <person name="Chang Y."/>
            <person name="Mo W."/>
            <person name="Hu G."/>
            <person name="Li W."/>
            <person name="Zhao G."/>
            <person name="Zhu H."/>
            <person name="Hu X."/>
            <person name="Ji K."/>
            <person name="Xiang X."/>
            <person name="Song Q."/>
            <person name="Yuan D."/>
            <person name="Jin S."/>
            <person name="Zhang L."/>
        </authorList>
    </citation>
    <scope>NUCLEOTIDE SEQUENCE [LARGE SCALE GENOMIC DNA]</scope>
    <source>
        <strain evidence="1">SQ_2022a</strain>
    </source>
</reference>
<protein>
    <submittedName>
        <fullName evidence="1">Auxilin-related protein 1</fullName>
    </submittedName>
</protein>
<dbReference type="EMBL" id="CM045761">
    <property type="protein sequence ID" value="KAI8014385.1"/>
    <property type="molecule type" value="Genomic_DNA"/>
</dbReference>